<reference evidence="1" key="2">
    <citation type="submission" date="2015-07" db="EMBL/GenBank/DDBJ databases">
        <title>Plasmids, circular viruses and viroids from rat gut.</title>
        <authorList>
            <person name="Jorgensen T.J."/>
            <person name="Hansen M.A."/>
            <person name="Xu Z."/>
            <person name="Tabak M.A."/>
            <person name="Sorensen S.J."/>
            <person name="Hansen L.H."/>
        </authorList>
    </citation>
    <scope>NUCLEOTIDE SEQUENCE</scope>
    <source>
        <plasmid evidence="1">pRGRH0220</plasmid>
    </source>
</reference>
<keyword evidence="1" id="KW-0614">Plasmid</keyword>
<proteinExistence type="predicted"/>
<protein>
    <submittedName>
        <fullName evidence="1">Uncharacterized protein</fullName>
    </submittedName>
</protein>
<reference evidence="1" key="1">
    <citation type="submission" date="2015-06" db="EMBL/GenBank/DDBJ databases">
        <authorList>
            <person name="Joergensen T."/>
        </authorList>
    </citation>
    <scope>NUCLEOTIDE SEQUENCE</scope>
    <source>
        <plasmid evidence="1">pRGRH0220</plasmid>
    </source>
</reference>
<accession>A0A0H5PWY1</accession>
<geneLocation type="plasmid" evidence="1">
    <name>pRGRH0220</name>
</geneLocation>
<dbReference type="AlphaFoldDB" id="A0A0H5PWY1"/>
<name>A0A0H5PWY1_9ZZZZ</name>
<evidence type="ECO:0000313" key="1">
    <source>
        <dbReference type="EMBL" id="CRY94246.1"/>
    </source>
</evidence>
<sequence length="181" mass="21046">MASYFPTLEISGKEFDFTHLEPFIMHVNSDMAKKVLKVHVRFTNHCFTKGYEPFYHPEGEPIIYDHSENKRTFCPIRYRLSLALPEIIKRLCDPAEKVYQTSAKRNWTYSITIDDPEGPYHLFFEIRRASRDERHLQDLNVVIESAYPEDRGYGPPSLLGRIGFVGLCGRVFCGKPLATKR</sequence>
<organism evidence="1">
    <name type="scientific">uncultured prokaryote</name>
    <dbReference type="NCBI Taxonomy" id="198431"/>
    <lineage>
        <taxon>unclassified sequences</taxon>
        <taxon>environmental samples</taxon>
    </lineage>
</organism>
<dbReference type="EMBL" id="LN852895">
    <property type="protein sequence ID" value="CRY94246.1"/>
    <property type="molecule type" value="Genomic_DNA"/>
</dbReference>